<protein>
    <submittedName>
        <fullName evidence="1">Uncharacterized protein</fullName>
    </submittedName>
</protein>
<dbReference type="Proteomes" id="UP000189940">
    <property type="component" value="Unassembled WGS sequence"/>
</dbReference>
<sequence>MNISAAIVSAALIIGASIMLASHWSVQAIGAGRPAALRLNNWTGEVVWCAPAGQDTRKLTCESK</sequence>
<proteinExistence type="predicted"/>
<evidence type="ECO:0000313" key="1">
    <source>
        <dbReference type="EMBL" id="OPH82978.1"/>
    </source>
</evidence>
<dbReference type="EMBL" id="MWPQ01000040">
    <property type="protein sequence ID" value="OPH82978.1"/>
    <property type="molecule type" value="Genomic_DNA"/>
</dbReference>
<gene>
    <name evidence="1" type="ORF">B2M20_10730</name>
</gene>
<comment type="caution">
    <text evidence="1">The sequence shown here is derived from an EMBL/GenBank/DDBJ whole genome shotgun (WGS) entry which is preliminary data.</text>
</comment>
<evidence type="ECO:0000313" key="2">
    <source>
        <dbReference type="Proteomes" id="UP000189940"/>
    </source>
</evidence>
<keyword evidence="2" id="KW-1185">Reference proteome</keyword>
<reference evidence="1 2" key="1">
    <citation type="submission" date="2017-02" db="EMBL/GenBank/DDBJ databases">
        <title>Genome sequence of the nitrite-oxidizing bacterium Nitrobacter vulgaris strain Ab1.</title>
        <authorList>
            <person name="Mellbye B.L."/>
            <person name="Davis E.W."/>
            <person name="Spieck E."/>
            <person name="Chang J.H."/>
            <person name="Bottomley P.J."/>
            <person name="Sayavedra-Soto L.A."/>
        </authorList>
    </citation>
    <scope>NUCLEOTIDE SEQUENCE [LARGE SCALE GENOMIC DNA]</scope>
    <source>
        <strain evidence="1 2">Ab1</strain>
    </source>
</reference>
<dbReference type="AlphaFoldDB" id="A0A1V4HYB2"/>
<organism evidence="1 2">
    <name type="scientific">Nitrobacter vulgaris</name>
    <dbReference type="NCBI Taxonomy" id="29421"/>
    <lineage>
        <taxon>Bacteria</taxon>
        <taxon>Pseudomonadati</taxon>
        <taxon>Pseudomonadota</taxon>
        <taxon>Alphaproteobacteria</taxon>
        <taxon>Hyphomicrobiales</taxon>
        <taxon>Nitrobacteraceae</taxon>
        <taxon>Nitrobacter</taxon>
    </lineage>
</organism>
<name>A0A1V4HYB2_NITVU</name>
<accession>A0A1V4HYB2</accession>